<dbReference type="InterPro" id="IPR036187">
    <property type="entry name" value="DNA_mismatch_repair_MutS_sf"/>
</dbReference>
<dbReference type="PROSITE" id="PS50828">
    <property type="entry name" value="SMR"/>
    <property type="match status" value="1"/>
</dbReference>
<evidence type="ECO:0000256" key="8">
    <source>
        <dbReference type="ARBA" id="ARBA00023125"/>
    </source>
</evidence>
<dbReference type="KEGG" id="qsa:O6P43_031830"/>
<evidence type="ECO:0000256" key="5">
    <source>
        <dbReference type="ARBA" id="ARBA00022801"/>
    </source>
</evidence>
<evidence type="ECO:0000259" key="9">
    <source>
        <dbReference type="PROSITE" id="PS50828"/>
    </source>
</evidence>
<name>A0AAD7KW26_QUISA</name>
<dbReference type="SMART" id="SM00533">
    <property type="entry name" value="MUTSd"/>
    <property type="match status" value="1"/>
</dbReference>
<evidence type="ECO:0000256" key="6">
    <source>
        <dbReference type="ARBA" id="ARBA00022840"/>
    </source>
</evidence>
<dbReference type="GO" id="GO:0006298">
    <property type="term" value="P:mismatch repair"/>
    <property type="evidence" value="ECO:0007669"/>
    <property type="project" value="InterPro"/>
</dbReference>
<dbReference type="InterPro" id="IPR036063">
    <property type="entry name" value="Smr_dom_sf"/>
</dbReference>
<dbReference type="InterPro" id="IPR000432">
    <property type="entry name" value="DNA_mismatch_repair_MutS_C"/>
</dbReference>
<dbReference type="GO" id="GO:0005524">
    <property type="term" value="F:ATP binding"/>
    <property type="evidence" value="ECO:0007669"/>
    <property type="project" value="UniProtKB-KW"/>
</dbReference>
<evidence type="ECO:0000256" key="7">
    <source>
        <dbReference type="ARBA" id="ARBA00022884"/>
    </source>
</evidence>
<dbReference type="GO" id="GO:0016887">
    <property type="term" value="F:ATP hydrolysis activity"/>
    <property type="evidence" value="ECO:0007669"/>
    <property type="project" value="InterPro"/>
</dbReference>
<dbReference type="SMART" id="SM00463">
    <property type="entry name" value="SMR"/>
    <property type="match status" value="1"/>
</dbReference>
<keyword evidence="6" id="KW-0067">ATP-binding</keyword>
<dbReference type="AlphaFoldDB" id="A0AAD7KW26"/>
<dbReference type="InterPro" id="IPR045076">
    <property type="entry name" value="MutS"/>
</dbReference>
<comment type="caution">
    <text evidence="10">The sequence shown here is derived from an EMBL/GenBank/DDBJ whole genome shotgun (WGS) entry which is preliminary data.</text>
</comment>
<protein>
    <submittedName>
        <fullName evidence="10">DNA mismatch repair protein MutS2</fullName>
    </submittedName>
</protein>
<dbReference type="InterPro" id="IPR007696">
    <property type="entry name" value="DNA_mismatch_repair_MutS_core"/>
</dbReference>
<dbReference type="Pfam" id="PF01713">
    <property type="entry name" value="Smr"/>
    <property type="match status" value="1"/>
</dbReference>
<dbReference type="InterPro" id="IPR002625">
    <property type="entry name" value="Smr_dom"/>
</dbReference>
<dbReference type="SUPFAM" id="SSF52540">
    <property type="entry name" value="P-loop containing nucleoside triphosphate hydrolases"/>
    <property type="match status" value="1"/>
</dbReference>
<keyword evidence="5" id="KW-0378">Hydrolase</keyword>
<dbReference type="Gene3D" id="3.30.1370.110">
    <property type="match status" value="1"/>
</dbReference>
<dbReference type="SMART" id="SM00534">
    <property type="entry name" value="MUTSac"/>
    <property type="match status" value="1"/>
</dbReference>
<dbReference type="GO" id="GO:0045910">
    <property type="term" value="P:negative regulation of DNA recombination"/>
    <property type="evidence" value="ECO:0007669"/>
    <property type="project" value="InterPro"/>
</dbReference>
<dbReference type="GO" id="GO:0030983">
    <property type="term" value="F:mismatched DNA binding"/>
    <property type="evidence" value="ECO:0007669"/>
    <property type="project" value="InterPro"/>
</dbReference>
<dbReference type="Pfam" id="PF00488">
    <property type="entry name" value="MutS_V"/>
    <property type="match status" value="1"/>
</dbReference>
<dbReference type="GO" id="GO:0004519">
    <property type="term" value="F:endonuclease activity"/>
    <property type="evidence" value="ECO:0007669"/>
    <property type="project" value="UniProtKB-KW"/>
</dbReference>
<evidence type="ECO:0000256" key="1">
    <source>
        <dbReference type="ARBA" id="ARBA00022722"/>
    </source>
</evidence>
<keyword evidence="1" id="KW-0540">Nuclease</keyword>
<dbReference type="GO" id="GO:0140664">
    <property type="term" value="F:ATP-dependent DNA damage sensor activity"/>
    <property type="evidence" value="ECO:0007669"/>
    <property type="project" value="InterPro"/>
</dbReference>
<keyword evidence="4" id="KW-0255">Endonuclease</keyword>
<dbReference type="FunFam" id="3.40.50.300:FF:001814">
    <property type="entry name" value="DNA mismatch repair protein MutS type 2"/>
    <property type="match status" value="1"/>
</dbReference>
<organism evidence="10 11">
    <name type="scientific">Quillaja saponaria</name>
    <name type="common">Soap bark tree</name>
    <dbReference type="NCBI Taxonomy" id="32244"/>
    <lineage>
        <taxon>Eukaryota</taxon>
        <taxon>Viridiplantae</taxon>
        <taxon>Streptophyta</taxon>
        <taxon>Embryophyta</taxon>
        <taxon>Tracheophyta</taxon>
        <taxon>Spermatophyta</taxon>
        <taxon>Magnoliopsida</taxon>
        <taxon>eudicotyledons</taxon>
        <taxon>Gunneridae</taxon>
        <taxon>Pentapetalae</taxon>
        <taxon>rosids</taxon>
        <taxon>fabids</taxon>
        <taxon>Fabales</taxon>
        <taxon>Quillajaceae</taxon>
        <taxon>Quillaja</taxon>
    </lineage>
</organism>
<gene>
    <name evidence="10" type="ORF">O6P43_031830</name>
</gene>
<dbReference type="NCBIfam" id="TIGR01069">
    <property type="entry name" value="mutS2"/>
    <property type="match status" value="1"/>
</dbReference>
<dbReference type="SUPFAM" id="SSF160443">
    <property type="entry name" value="SMR domain-like"/>
    <property type="match status" value="1"/>
</dbReference>
<keyword evidence="11" id="KW-1185">Reference proteome</keyword>
<dbReference type="GO" id="GO:0019843">
    <property type="term" value="F:rRNA binding"/>
    <property type="evidence" value="ECO:0007669"/>
    <property type="project" value="UniProtKB-KW"/>
</dbReference>
<dbReference type="InterPro" id="IPR005747">
    <property type="entry name" value="MutS2"/>
</dbReference>
<reference evidence="10" key="1">
    <citation type="journal article" date="2023" name="Science">
        <title>Elucidation of the pathway for biosynthesis of saponin adjuvants from the soapbark tree.</title>
        <authorList>
            <person name="Reed J."/>
            <person name="Orme A."/>
            <person name="El-Demerdash A."/>
            <person name="Owen C."/>
            <person name="Martin L.B.B."/>
            <person name="Misra R.C."/>
            <person name="Kikuchi S."/>
            <person name="Rejzek M."/>
            <person name="Martin A.C."/>
            <person name="Harkess A."/>
            <person name="Leebens-Mack J."/>
            <person name="Louveau T."/>
            <person name="Stephenson M.J."/>
            <person name="Osbourn A."/>
        </authorList>
    </citation>
    <scope>NUCLEOTIDE SEQUENCE</scope>
    <source>
        <strain evidence="10">S10</strain>
    </source>
</reference>
<dbReference type="FunFam" id="3.30.1370.110:FF:000004">
    <property type="entry name" value="Endonuclease MutS2"/>
    <property type="match status" value="1"/>
</dbReference>
<dbReference type="PANTHER" id="PTHR48466:SF1">
    <property type="entry name" value="SMR DOMAIN-CONTAINING PROTEIN"/>
    <property type="match status" value="1"/>
</dbReference>
<keyword evidence="3" id="KW-0547">Nucleotide-binding</keyword>
<evidence type="ECO:0000256" key="3">
    <source>
        <dbReference type="ARBA" id="ARBA00022741"/>
    </source>
</evidence>
<keyword evidence="2" id="KW-0699">rRNA-binding</keyword>
<dbReference type="Proteomes" id="UP001163823">
    <property type="component" value="Chromosome 13"/>
</dbReference>
<evidence type="ECO:0000256" key="2">
    <source>
        <dbReference type="ARBA" id="ARBA00022730"/>
    </source>
</evidence>
<evidence type="ECO:0000313" key="11">
    <source>
        <dbReference type="Proteomes" id="UP001163823"/>
    </source>
</evidence>
<dbReference type="PIRSF" id="PIRSF005814">
    <property type="entry name" value="MutS_YshD"/>
    <property type="match status" value="1"/>
</dbReference>
<sequence length="914" mass="101550">MELSKLFISVKKPPNLFLKPCFRPCFSLSNSPESNSLSEQVKLSQTLQTETLKTLEWSSICKQLSAFTSTPMGFSVAEKAQVPFGRTQKESQKLLDQTTAARMVSPPLDFSGIKDLTEIVNFAASGELLTIKELCTVRQTLRTARELFKNLEVLTSSGDFPERYTPLLEILQNCDFQEELERKIAYCIDCNISIILDRASEELEIIRSERKRNLELLDSVLKRVSSEIFQAGGIDRPLITKRRSRMCVGIRATHKYLCPDGVRLNVSSSGATYFMEPKDAVELNNMEVKLLNSERDEERAILSVLASEVAESEREIKYLLNKILEIDLAFARAGYAHWINGVYPIFSSEDCEGSNSIRAADALTVDIDGIQHPLLLESSLESLSDIVSSKCGNVAQLIDGNGVMTSKSFSGDKSDLPVPIDFKILLGTRVVVISGPNTGGKTASMKTLGLASLMLKAGMHLPAKNHPKLPWFDLVLADIGDHQSLEQNLSTFSGHISRICKILEVASNQSLVLIDEIGSGTDPSEGVALSTSILQYLKDRVNIAVVTTHFADLSFLKEKDTRFDNAAMEFSQETLKPTYRILWGSTGDSNALSIAKSIGFDQNIIEHAQKWVEKLKPEKQQVRTGLLYQSLVEERNGLKAQARRAASIHAEIMDLYAEIQEEAEDLDTRERALMVKESQQVQHELMAAKSQIETVVQEFESQLRTATPDQFNSLIRKSEYAISSIVKAQNLGDDFTISKADNISYTPQFGEQVHVKELGGKLVTVVEVPGDDESILVQYGKVKVRVKKSSIRATQTSERNAATNSGPRLRRKGWQNEEFQGHLSTDKDEVSYGPVVQTSKNTVDLRGMRVEEASVHLEMAINASGSYSVLFIIHGMGSGAVKERALEILRNHPRVTNYEPESPTNYGCTIAYIK</sequence>
<dbReference type="SUPFAM" id="SSF48334">
    <property type="entry name" value="DNA repair protein MutS, domain III"/>
    <property type="match status" value="1"/>
</dbReference>
<keyword evidence="7" id="KW-0694">RNA-binding</keyword>
<feature type="domain" description="Smr" evidence="9">
    <location>
        <begin position="843"/>
        <end position="914"/>
    </location>
</feature>
<dbReference type="EMBL" id="JARAOO010000013">
    <property type="protein sequence ID" value="KAJ7946972.1"/>
    <property type="molecule type" value="Genomic_DNA"/>
</dbReference>
<evidence type="ECO:0000256" key="4">
    <source>
        <dbReference type="ARBA" id="ARBA00022759"/>
    </source>
</evidence>
<evidence type="ECO:0000313" key="10">
    <source>
        <dbReference type="EMBL" id="KAJ7946972.1"/>
    </source>
</evidence>
<dbReference type="PANTHER" id="PTHR48466">
    <property type="entry name" value="OS10G0509000 PROTEIN-RELATED"/>
    <property type="match status" value="1"/>
</dbReference>
<accession>A0AAD7KW26</accession>
<dbReference type="InterPro" id="IPR027417">
    <property type="entry name" value="P-loop_NTPase"/>
</dbReference>
<dbReference type="PROSITE" id="PS00486">
    <property type="entry name" value="DNA_MISMATCH_REPAIR_2"/>
    <property type="match status" value="1"/>
</dbReference>
<keyword evidence="8" id="KW-0238">DNA-binding</keyword>
<dbReference type="Gene3D" id="3.40.50.300">
    <property type="entry name" value="P-loop containing nucleotide triphosphate hydrolases"/>
    <property type="match status" value="1"/>
</dbReference>
<proteinExistence type="predicted"/>